<sequence length="327" mass="37441">MLIITLTACQRNNVDYDDYLERLERVLQSERNDVQLQLPSKPQRHQFELPTPTHYGLYESFALKPCGVMTLIGEHNAQLGKTAPPSQQLIYHHQLGHLLQLCDLKQLDDAGIKLRQQVLSDKRRSLPTYSARLMLLSDEIWHNLDASSYPAHSISSEFIQTLYGLVELKAIFSDPERSMSVPSRHLEQALATLHHQRQPRKLHRAMVNAIDGLNQATQMLAAAKPTLCGKPEFTILNNVLHQIYAKRIQPKLVEIQRADRQVNEALQRLLSPWPDLPYFHFYLSNEPTSLRGQFQLAIDRHSQSWQQLLGQCGALPNGQNYAMSSSW</sequence>
<proteinExistence type="predicted"/>
<gene>
    <name evidence="1" type="ORF">HER31_06345</name>
</gene>
<dbReference type="AlphaFoldDB" id="A0A6H1UFE1"/>
<protein>
    <submittedName>
        <fullName evidence="1">DUF3080 domain-containing protein</fullName>
    </submittedName>
</protein>
<dbReference type="KEGG" id="fes:HER31_06345"/>
<dbReference type="RefSeq" id="WP_168659774.1">
    <property type="nucleotide sequence ID" value="NZ_CP051180.1"/>
</dbReference>
<reference evidence="1 2" key="1">
    <citation type="submission" date="2020-04" db="EMBL/GenBank/DDBJ databases">
        <title>Ferrimonas sp. S7 isolated from sea water.</title>
        <authorList>
            <person name="Bae S.S."/>
            <person name="Baek K."/>
        </authorList>
    </citation>
    <scope>NUCLEOTIDE SEQUENCE [LARGE SCALE GENOMIC DNA]</scope>
    <source>
        <strain evidence="1 2">S7</strain>
    </source>
</reference>
<dbReference type="Proteomes" id="UP000501602">
    <property type="component" value="Chromosome"/>
</dbReference>
<evidence type="ECO:0000313" key="2">
    <source>
        <dbReference type="Proteomes" id="UP000501602"/>
    </source>
</evidence>
<accession>A0A6H1UFE1</accession>
<dbReference type="EMBL" id="CP051180">
    <property type="protein sequence ID" value="QIZ76512.1"/>
    <property type="molecule type" value="Genomic_DNA"/>
</dbReference>
<dbReference type="InterPro" id="IPR021431">
    <property type="entry name" value="DUF3080"/>
</dbReference>
<dbReference type="Pfam" id="PF11279">
    <property type="entry name" value="DUF3080"/>
    <property type="match status" value="1"/>
</dbReference>
<name>A0A6H1UFE1_9GAMM</name>
<keyword evidence="2" id="KW-1185">Reference proteome</keyword>
<organism evidence="1 2">
    <name type="scientific">Ferrimonas lipolytica</name>
    <dbReference type="NCBI Taxonomy" id="2724191"/>
    <lineage>
        <taxon>Bacteria</taxon>
        <taxon>Pseudomonadati</taxon>
        <taxon>Pseudomonadota</taxon>
        <taxon>Gammaproteobacteria</taxon>
        <taxon>Alteromonadales</taxon>
        <taxon>Ferrimonadaceae</taxon>
        <taxon>Ferrimonas</taxon>
    </lineage>
</organism>
<evidence type="ECO:0000313" key="1">
    <source>
        <dbReference type="EMBL" id="QIZ76512.1"/>
    </source>
</evidence>